<evidence type="ECO:0000313" key="8">
    <source>
        <dbReference type="Ensembl" id="ENSLLEP00000006756.1"/>
    </source>
</evidence>
<proteinExistence type="inferred from homology"/>
<name>A0A8C5M0D9_9ANUR</name>
<evidence type="ECO:0000256" key="3">
    <source>
        <dbReference type="ARBA" id="ARBA00022692"/>
    </source>
</evidence>
<sequence>MPFTSFPFYLRPRTPFIYDRTIVEIIILCIVATCTFIIILPGIRGKFRFFWLLRVLTSLVIGAVILAVNFTRDWEVGSVITTTAYKSFSNVMVNVSIGVWVGLKGVNITLSGIPVQQINETIDYNEIFHWQTERHFDKDYEEGRERGLPNPILYVAEKFTSVNPCQVLQQYRIATYYTSAIMWFAFCTWVVSSILFSMLLIQYGIYMMFATTLCIIMSVATFASNRNGTCSINFGTHILQLKYGASYWMSCGAGVLCFILSLVLIILHVRKPSLTKRLFNDIDRSEDFSQTSDTEEGLEEKRTIMLKQLA</sequence>
<evidence type="ECO:0000313" key="9">
    <source>
        <dbReference type="Proteomes" id="UP000694569"/>
    </source>
</evidence>
<dbReference type="InterPro" id="IPR018469">
    <property type="entry name" value="Dual_oxidase_maturation_fac"/>
</dbReference>
<feature type="transmembrane region" description="Helical" evidence="7">
    <location>
        <begin position="83"/>
        <end position="103"/>
    </location>
</feature>
<dbReference type="OrthoDB" id="10042652at2759"/>
<evidence type="ECO:0000256" key="5">
    <source>
        <dbReference type="ARBA" id="ARBA00023136"/>
    </source>
</evidence>
<keyword evidence="3 7" id="KW-0812">Transmembrane</keyword>
<reference evidence="8" key="2">
    <citation type="submission" date="2025-09" db="UniProtKB">
        <authorList>
            <consortium name="Ensembl"/>
        </authorList>
    </citation>
    <scope>IDENTIFICATION</scope>
</reference>
<evidence type="ECO:0008006" key="10">
    <source>
        <dbReference type="Google" id="ProtNLM"/>
    </source>
</evidence>
<evidence type="ECO:0000256" key="4">
    <source>
        <dbReference type="ARBA" id="ARBA00022989"/>
    </source>
</evidence>
<evidence type="ECO:0000256" key="7">
    <source>
        <dbReference type="SAM" id="Phobius"/>
    </source>
</evidence>
<dbReference type="Pfam" id="PF10204">
    <property type="entry name" value="DuoxA"/>
    <property type="match status" value="1"/>
</dbReference>
<reference evidence="8" key="1">
    <citation type="submission" date="2025-08" db="UniProtKB">
        <authorList>
            <consortium name="Ensembl"/>
        </authorList>
    </citation>
    <scope>IDENTIFICATION</scope>
</reference>
<feature type="transmembrane region" description="Helical" evidence="7">
    <location>
        <begin position="245"/>
        <end position="267"/>
    </location>
</feature>
<dbReference type="Proteomes" id="UP000694569">
    <property type="component" value="Unplaced"/>
</dbReference>
<comment type="similarity">
    <text evidence="2">Belongs to the DUOXA family.</text>
</comment>
<dbReference type="Ensembl" id="ENSLLET00000007033.1">
    <property type="protein sequence ID" value="ENSLLEP00000006756.1"/>
    <property type="gene ID" value="ENSLLEG00000004254.1"/>
</dbReference>
<comment type="subcellular location">
    <subcellularLocation>
        <location evidence="1">Membrane</location>
        <topology evidence="1">Multi-pass membrane protein</topology>
    </subcellularLocation>
</comment>
<evidence type="ECO:0000256" key="2">
    <source>
        <dbReference type="ARBA" id="ARBA00009816"/>
    </source>
</evidence>
<dbReference type="GeneTree" id="ENSGT00390000008240"/>
<accession>A0A8C5M0D9</accession>
<evidence type="ECO:0000256" key="1">
    <source>
        <dbReference type="ARBA" id="ARBA00004141"/>
    </source>
</evidence>
<dbReference type="GO" id="GO:0005789">
    <property type="term" value="C:endoplasmic reticulum membrane"/>
    <property type="evidence" value="ECO:0007669"/>
    <property type="project" value="InterPro"/>
</dbReference>
<dbReference type="GO" id="GO:0015031">
    <property type="term" value="P:protein transport"/>
    <property type="evidence" value="ECO:0007669"/>
    <property type="project" value="InterPro"/>
</dbReference>
<keyword evidence="9" id="KW-1185">Reference proteome</keyword>
<feature type="transmembrane region" description="Helical" evidence="7">
    <location>
        <begin position="49"/>
        <end position="71"/>
    </location>
</feature>
<protein>
    <recommendedName>
        <fullName evidence="10">Dual oxidase maturation factor 1</fullName>
    </recommendedName>
</protein>
<keyword evidence="6" id="KW-0325">Glycoprotein</keyword>
<keyword evidence="4 7" id="KW-1133">Transmembrane helix</keyword>
<dbReference type="AlphaFoldDB" id="A0A8C5M0D9"/>
<feature type="transmembrane region" description="Helical" evidence="7">
    <location>
        <begin position="176"/>
        <end position="196"/>
    </location>
</feature>
<dbReference type="PANTHER" id="PTHR31158:SF12">
    <property type="entry name" value="DUAL OXIDASE MATURATION FACTOR 1"/>
    <property type="match status" value="1"/>
</dbReference>
<dbReference type="PANTHER" id="PTHR31158">
    <property type="entry name" value="DUAL OXIDASE 2"/>
    <property type="match status" value="1"/>
</dbReference>
<organism evidence="8 9">
    <name type="scientific">Leptobrachium leishanense</name>
    <name type="common">Leishan spiny toad</name>
    <dbReference type="NCBI Taxonomy" id="445787"/>
    <lineage>
        <taxon>Eukaryota</taxon>
        <taxon>Metazoa</taxon>
        <taxon>Chordata</taxon>
        <taxon>Craniata</taxon>
        <taxon>Vertebrata</taxon>
        <taxon>Euteleostomi</taxon>
        <taxon>Amphibia</taxon>
        <taxon>Batrachia</taxon>
        <taxon>Anura</taxon>
        <taxon>Pelobatoidea</taxon>
        <taxon>Megophryidae</taxon>
        <taxon>Leptobrachium</taxon>
    </lineage>
</organism>
<feature type="transmembrane region" description="Helical" evidence="7">
    <location>
        <begin position="203"/>
        <end position="225"/>
    </location>
</feature>
<feature type="transmembrane region" description="Helical" evidence="7">
    <location>
        <begin position="21"/>
        <end position="43"/>
    </location>
</feature>
<evidence type="ECO:0000256" key="6">
    <source>
        <dbReference type="ARBA" id="ARBA00023180"/>
    </source>
</evidence>
<keyword evidence="5 7" id="KW-0472">Membrane</keyword>